<sequence>MCKEDYCNIEEKVHKHCWIDNNKVCKTPFNDTCYTWRTPTNGVKKGCGKCPFFTCKECNKHRCNNETKPPFYCFGNMASIKECNDSVCYIAKIEEYGDQKIEQYQYDCGRCPSGALDLSPYIQTKDTTLQDKLKKLNMSNMQCAQCSKSPACNADPYFEKQLFCLEKGANKWIPTKGRRVCEGGCFIGVDMREMGKYKLEFIILTSEE</sequence>
<evidence type="ECO:0000313" key="1">
    <source>
        <dbReference type="Proteomes" id="UP000095281"/>
    </source>
</evidence>
<dbReference type="AlphaFoldDB" id="A0A1I8B3B1"/>
<reference evidence="2" key="1">
    <citation type="submission" date="2016-11" db="UniProtKB">
        <authorList>
            <consortium name="WormBaseParasite"/>
        </authorList>
    </citation>
    <scope>IDENTIFICATION</scope>
</reference>
<protein>
    <submittedName>
        <fullName evidence="2">Uncharacterized protein</fullName>
    </submittedName>
</protein>
<dbReference type="WBParaSite" id="MhA1_Contig13.frz3.gene7">
    <property type="protein sequence ID" value="MhA1_Contig13.frz3.gene7"/>
    <property type="gene ID" value="MhA1_Contig13.frz3.gene7"/>
</dbReference>
<name>A0A1I8B3B1_MELHA</name>
<evidence type="ECO:0000313" key="2">
    <source>
        <dbReference type="WBParaSite" id="MhA1_Contig13.frz3.gene7"/>
    </source>
</evidence>
<organism evidence="1 2">
    <name type="scientific">Meloidogyne hapla</name>
    <name type="common">Root-knot nematode worm</name>
    <dbReference type="NCBI Taxonomy" id="6305"/>
    <lineage>
        <taxon>Eukaryota</taxon>
        <taxon>Metazoa</taxon>
        <taxon>Ecdysozoa</taxon>
        <taxon>Nematoda</taxon>
        <taxon>Chromadorea</taxon>
        <taxon>Rhabditida</taxon>
        <taxon>Tylenchina</taxon>
        <taxon>Tylenchomorpha</taxon>
        <taxon>Tylenchoidea</taxon>
        <taxon>Meloidogynidae</taxon>
        <taxon>Meloidogyninae</taxon>
        <taxon>Meloidogyne</taxon>
    </lineage>
</organism>
<proteinExistence type="predicted"/>
<accession>A0A1I8B3B1</accession>
<dbReference type="Proteomes" id="UP000095281">
    <property type="component" value="Unplaced"/>
</dbReference>
<keyword evidence="1" id="KW-1185">Reference proteome</keyword>